<dbReference type="Proteomes" id="UP000317778">
    <property type="component" value="Unassembled WGS sequence"/>
</dbReference>
<dbReference type="AlphaFoldDB" id="A0A532V2D7"/>
<sequence>MHPKQTLHVCLGTPKIYAPFALRAKDRNKDKNEATDRFFCDLFASSEKELLFGAPIRTVPFEWGINSSGFYCVLHKPHHNMIMLKRKEVSG</sequence>
<dbReference type="EMBL" id="NJBO01000014">
    <property type="protein sequence ID" value="TKJ41328.1"/>
    <property type="molecule type" value="Genomic_DNA"/>
</dbReference>
<evidence type="ECO:0000313" key="2">
    <source>
        <dbReference type="Proteomes" id="UP000317778"/>
    </source>
</evidence>
<protein>
    <submittedName>
        <fullName evidence="1">Uncharacterized protein</fullName>
    </submittedName>
</protein>
<proteinExistence type="predicted"/>
<organism evidence="1 2">
    <name type="scientific">candidate division TA06 bacterium B3_TA06</name>
    <dbReference type="NCBI Taxonomy" id="2012487"/>
    <lineage>
        <taxon>Bacteria</taxon>
        <taxon>Bacteria division TA06</taxon>
    </lineage>
</organism>
<accession>A0A532V2D7</accession>
<reference evidence="1 2" key="1">
    <citation type="submission" date="2017-06" db="EMBL/GenBank/DDBJ databases">
        <title>Novel microbial phyla capable of carbon fixation and sulfur reduction in deep-sea sediments.</title>
        <authorList>
            <person name="Huang J."/>
            <person name="Baker B."/>
            <person name="Wang Y."/>
        </authorList>
    </citation>
    <scope>NUCLEOTIDE SEQUENCE [LARGE SCALE GENOMIC DNA]</scope>
    <source>
        <strain evidence="1">B3_TA06</strain>
    </source>
</reference>
<comment type="caution">
    <text evidence="1">The sequence shown here is derived from an EMBL/GenBank/DDBJ whole genome shotgun (WGS) entry which is preliminary data.</text>
</comment>
<evidence type="ECO:0000313" key="1">
    <source>
        <dbReference type="EMBL" id="TKJ41328.1"/>
    </source>
</evidence>
<name>A0A532V2D7_UNCT6</name>
<gene>
    <name evidence="1" type="ORF">CEE36_08410</name>
</gene>